<dbReference type="InterPro" id="IPR013320">
    <property type="entry name" value="ConA-like_dom_sf"/>
</dbReference>
<organism evidence="3 4">
    <name type="scientific">Phototrophicus methaneseepsis</name>
    <dbReference type="NCBI Taxonomy" id="2710758"/>
    <lineage>
        <taxon>Bacteria</taxon>
        <taxon>Bacillati</taxon>
        <taxon>Chloroflexota</taxon>
        <taxon>Candidatus Thermofontia</taxon>
        <taxon>Phototrophicales</taxon>
        <taxon>Phototrophicaceae</taxon>
        <taxon>Phototrophicus</taxon>
    </lineage>
</organism>
<dbReference type="InterPro" id="IPR050546">
    <property type="entry name" value="Glycosyl_Hydrlase_16"/>
</dbReference>
<dbReference type="GO" id="GO:0005975">
    <property type="term" value="P:carbohydrate metabolic process"/>
    <property type="evidence" value="ECO:0007669"/>
    <property type="project" value="InterPro"/>
</dbReference>
<evidence type="ECO:0000313" key="4">
    <source>
        <dbReference type="Proteomes" id="UP000594468"/>
    </source>
</evidence>
<dbReference type="Gene3D" id="2.60.120.200">
    <property type="match status" value="1"/>
</dbReference>
<keyword evidence="3" id="KW-0378">Hydrolase</keyword>
<accession>A0A7S8IEQ4</accession>
<dbReference type="Pfam" id="PF00722">
    <property type="entry name" value="Glyco_hydro_16"/>
    <property type="match status" value="1"/>
</dbReference>
<feature type="domain" description="GH16" evidence="2">
    <location>
        <begin position="2"/>
        <end position="265"/>
    </location>
</feature>
<dbReference type="Proteomes" id="UP000594468">
    <property type="component" value="Chromosome"/>
</dbReference>
<dbReference type="InterPro" id="IPR000757">
    <property type="entry name" value="Beta-glucanase-like"/>
</dbReference>
<dbReference type="EMBL" id="CP062983">
    <property type="protein sequence ID" value="QPC82812.1"/>
    <property type="molecule type" value="Genomic_DNA"/>
</dbReference>
<dbReference type="RefSeq" id="WP_195170881.1">
    <property type="nucleotide sequence ID" value="NZ_CP062983.1"/>
</dbReference>
<reference evidence="3 4" key="1">
    <citation type="submission" date="2020-02" db="EMBL/GenBank/DDBJ databases">
        <authorList>
            <person name="Zheng R.K."/>
            <person name="Sun C.M."/>
        </authorList>
    </citation>
    <scope>NUCLEOTIDE SEQUENCE [LARGE SCALE GENOMIC DNA]</scope>
    <source>
        <strain evidence="4">rifampicinis</strain>
    </source>
</reference>
<evidence type="ECO:0000313" key="3">
    <source>
        <dbReference type="EMBL" id="QPC82812.1"/>
    </source>
</evidence>
<dbReference type="AlphaFoldDB" id="A0A7S8IEQ4"/>
<dbReference type="PANTHER" id="PTHR10963">
    <property type="entry name" value="GLYCOSYL HYDROLASE-RELATED"/>
    <property type="match status" value="1"/>
</dbReference>
<evidence type="ECO:0000256" key="1">
    <source>
        <dbReference type="ARBA" id="ARBA00006865"/>
    </source>
</evidence>
<keyword evidence="4" id="KW-1185">Reference proteome</keyword>
<name>A0A7S8IEQ4_9CHLR</name>
<dbReference type="KEGG" id="pmet:G4Y79_00100"/>
<proteinExistence type="inferred from homology"/>
<evidence type="ECO:0000259" key="2">
    <source>
        <dbReference type="PROSITE" id="PS51762"/>
    </source>
</evidence>
<gene>
    <name evidence="3" type="ORF">G4Y79_00100</name>
</gene>
<sequence>MGDFPRNPLVKPGYDLVFEDDFDQGVLDLEKWIPAYLPQWSTREQSRPRYTVAESVLVLQIEADQMPWCPEYDGNIRCSSIQTGLYAGPVGSPLGQHHFKEGLVVREAQPTQRTFTPQYGYFEARVKADNRPGSLSTIWMIGFEDVPEHSGEIAMFELFGDPMSATTAEIRYGVHPWGDETLEDDYFHETLSINAADYHIYAVEWTPTHIDFYVDNVKQRTVEQAVAYPMQFMIGVYDLTGTERPQEPPRQFHMDYFRGYQPVDGY</sequence>
<dbReference type="PANTHER" id="PTHR10963:SF55">
    <property type="entry name" value="GLYCOSIDE HYDROLASE FAMILY 16 PROTEIN"/>
    <property type="match status" value="1"/>
</dbReference>
<dbReference type="SUPFAM" id="SSF49899">
    <property type="entry name" value="Concanavalin A-like lectins/glucanases"/>
    <property type="match status" value="1"/>
</dbReference>
<protein>
    <submittedName>
        <fullName evidence="3">Glycoside hydrolase family 16 protein</fullName>
    </submittedName>
</protein>
<dbReference type="PROSITE" id="PS51762">
    <property type="entry name" value="GH16_2"/>
    <property type="match status" value="1"/>
</dbReference>
<dbReference type="CDD" id="cd00413">
    <property type="entry name" value="Glyco_hydrolase_16"/>
    <property type="match status" value="1"/>
</dbReference>
<dbReference type="GO" id="GO:0004553">
    <property type="term" value="F:hydrolase activity, hydrolyzing O-glycosyl compounds"/>
    <property type="evidence" value="ECO:0007669"/>
    <property type="project" value="InterPro"/>
</dbReference>
<comment type="similarity">
    <text evidence="1">Belongs to the glycosyl hydrolase 16 family.</text>
</comment>